<dbReference type="PANTHER" id="PTHR14652">
    <property type="entry name" value="TYPE 2 DNA TOPOISOMERASE 6 SUBUNIT B-LIKE"/>
    <property type="match status" value="1"/>
</dbReference>
<dbReference type="Proteomes" id="UP000242188">
    <property type="component" value="Unassembled WGS sequence"/>
</dbReference>
<comment type="caution">
    <text evidence="2">The sequence shown here is derived from an EMBL/GenBank/DDBJ whole genome shotgun (WGS) entry which is preliminary data.</text>
</comment>
<dbReference type="GO" id="GO:0042138">
    <property type="term" value="P:meiotic DNA double-strand break formation"/>
    <property type="evidence" value="ECO:0007669"/>
    <property type="project" value="InterPro"/>
</dbReference>
<evidence type="ECO:0000256" key="1">
    <source>
        <dbReference type="SAM" id="MobiDB-lite"/>
    </source>
</evidence>
<evidence type="ECO:0000313" key="3">
    <source>
        <dbReference type="Proteomes" id="UP000242188"/>
    </source>
</evidence>
<dbReference type="AlphaFoldDB" id="A0A210PFA7"/>
<gene>
    <name evidence="2" type="ORF">KP79_PYT09648</name>
</gene>
<keyword evidence="3" id="KW-1185">Reference proteome</keyword>
<dbReference type="InterPro" id="IPR028040">
    <property type="entry name" value="TopoVIB-like"/>
</dbReference>
<reference evidence="2 3" key="1">
    <citation type="journal article" date="2017" name="Nat. Ecol. Evol.">
        <title>Scallop genome provides insights into evolution of bilaterian karyotype and development.</title>
        <authorList>
            <person name="Wang S."/>
            <person name="Zhang J."/>
            <person name="Jiao W."/>
            <person name="Li J."/>
            <person name="Xun X."/>
            <person name="Sun Y."/>
            <person name="Guo X."/>
            <person name="Huan P."/>
            <person name="Dong B."/>
            <person name="Zhang L."/>
            <person name="Hu X."/>
            <person name="Sun X."/>
            <person name="Wang J."/>
            <person name="Zhao C."/>
            <person name="Wang Y."/>
            <person name="Wang D."/>
            <person name="Huang X."/>
            <person name="Wang R."/>
            <person name="Lv J."/>
            <person name="Li Y."/>
            <person name="Zhang Z."/>
            <person name="Liu B."/>
            <person name="Lu W."/>
            <person name="Hui Y."/>
            <person name="Liang J."/>
            <person name="Zhou Z."/>
            <person name="Hou R."/>
            <person name="Li X."/>
            <person name="Liu Y."/>
            <person name="Li H."/>
            <person name="Ning X."/>
            <person name="Lin Y."/>
            <person name="Zhao L."/>
            <person name="Xing Q."/>
            <person name="Dou J."/>
            <person name="Li Y."/>
            <person name="Mao J."/>
            <person name="Guo H."/>
            <person name="Dou H."/>
            <person name="Li T."/>
            <person name="Mu C."/>
            <person name="Jiang W."/>
            <person name="Fu Q."/>
            <person name="Fu X."/>
            <person name="Miao Y."/>
            <person name="Liu J."/>
            <person name="Yu Q."/>
            <person name="Li R."/>
            <person name="Liao H."/>
            <person name="Li X."/>
            <person name="Kong Y."/>
            <person name="Jiang Z."/>
            <person name="Chourrout D."/>
            <person name="Li R."/>
            <person name="Bao Z."/>
        </authorList>
    </citation>
    <scope>NUCLEOTIDE SEQUENCE [LARGE SCALE GENOMIC DNA]</scope>
    <source>
        <strain evidence="2 3">PY_sf001</strain>
    </source>
</reference>
<dbReference type="OrthoDB" id="10036642at2759"/>
<name>A0A210PFA7_MIZYE</name>
<dbReference type="STRING" id="6573.A0A210PFA7"/>
<protein>
    <submittedName>
        <fullName evidence="2">Uncharacterized protein</fullName>
    </submittedName>
</protein>
<dbReference type="PANTHER" id="PTHR14652:SF2">
    <property type="entry name" value="TYPE 2 DNA TOPOISOMERASE 6 SUBUNIT B-LIKE"/>
    <property type="match status" value="1"/>
</dbReference>
<proteinExistence type="predicted"/>
<evidence type="ECO:0000313" key="2">
    <source>
        <dbReference type="EMBL" id="OWF35169.1"/>
    </source>
</evidence>
<feature type="compositionally biased region" description="Polar residues" evidence="1">
    <location>
        <begin position="476"/>
        <end position="492"/>
    </location>
</feature>
<sequence>MANVDLTIHRAVQEIIEMFHFAQDMRAGLANKSLKLQIKTAGTEEENEACLFHLKLHSSSSNAEEFMSSLTQTQDRELLPVLSAMQLTEDESHLCVQYLQSPGLITQKSFQVRHGEDQSQLVLHCISTSTKSSKKPSGVTIHIRILLSKHLMMLECQKMYKYLWLYKIFNPKIQLEFNMKIYENLCESDFSCTSMNLSGSPLEICGDASYFLRNTSYVCTSRFVVPVCSEITQLSACEGTGDSSYPNTVTLQVVAHMNYVQGRGGGGRLGTCATAGLINLYLFGPEAVPVFPVLKDTSTQYNPLEQIPWNMYGLNIHATSASMEDRFSSHCAALLESTVPQTHKKVDSKFALFIHVHFGIDGQPIQAKLDFCAWFQKNYPSILTDHQQEIDKVISGVVARLLKPDRDTDRKTECYTKAIPNMVKSISYILSHSNNEEFRQQCFSLLSVNNSRVVESEVTNRLWNIASERCGVRGQTKANNHSPIKTNSSKSDSVGCALTNPNHDEASAGTSFTDPEQKSAEGGFSNLGQETSGERSFTDGAKETSIGSSYTDLEHEIFTSYCTGQGQQTFNESSFTDLRNEISAEDGFTEGIRQETITGRAQETYAENFTNSGFTEISQEYSTEGESVKIEHENFTGSGFPFAVPYTHTKASFNTPERESSKGSDFTDQGQETLTRSAYLGLGHDISVGSGFFGLRHETSAGSGVFGLGHETSAGSGFSGLGHETSAGSGFSGLGHETSAGSGFSGLGHETSAGSGFSGIGHKTSTPSGFFGLEQGPSAGSGLMVHTTPLIRTDKNFTQDDRCGFGLSNLAESSRTECCGEFIRRRHIGDHCSQPRHFSSQIHAPSVGTQGRLCGDSMSSIHHGNDDNESQEAGMFHPADTCTGIGPSGDSLNQDGYPLYNSCNTGVSSQQDQHVANTDCFNDLGQHRMTIDNLNFSTGQARDNYSIQGNDLDGQDHNTGAGDSFDDVLENVQQWLDEFQCKNIPK</sequence>
<organism evidence="2 3">
    <name type="scientific">Mizuhopecten yessoensis</name>
    <name type="common">Japanese scallop</name>
    <name type="synonym">Patinopecten yessoensis</name>
    <dbReference type="NCBI Taxonomy" id="6573"/>
    <lineage>
        <taxon>Eukaryota</taxon>
        <taxon>Metazoa</taxon>
        <taxon>Spiralia</taxon>
        <taxon>Lophotrochozoa</taxon>
        <taxon>Mollusca</taxon>
        <taxon>Bivalvia</taxon>
        <taxon>Autobranchia</taxon>
        <taxon>Pteriomorphia</taxon>
        <taxon>Pectinida</taxon>
        <taxon>Pectinoidea</taxon>
        <taxon>Pectinidae</taxon>
        <taxon>Mizuhopecten</taxon>
    </lineage>
</organism>
<accession>A0A210PFA7</accession>
<feature type="compositionally biased region" description="Basic and acidic residues" evidence="1">
    <location>
        <begin position="532"/>
        <end position="542"/>
    </location>
</feature>
<dbReference type="EMBL" id="NEDP02076738">
    <property type="protein sequence ID" value="OWF35169.1"/>
    <property type="molecule type" value="Genomic_DNA"/>
</dbReference>
<feature type="region of interest" description="Disordered" evidence="1">
    <location>
        <begin position="474"/>
        <end position="545"/>
    </location>
</feature>